<dbReference type="PANTHER" id="PTHR47053:SF1">
    <property type="entry name" value="MUREIN DD-ENDOPEPTIDASE MEPH-RELATED"/>
    <property type="match status" value="1"/>
</dbReference>
<sequence>MNAKIRCLLIALGLLGQVGMGRDLPIDPQRLYPLVQAYLGVPYRWGGVDPRLGLDCSSFTQRVYAHLGWRLPRTALEQWQRLSPVRTPYLLPGDLVFFTAPGRAVDHVGLVLWNGLMVHASYRAGRVVVEPIAAYRSRYIGARRPLAGLLQNNRTAVRPQEQAH</sequence>
<dbReference type="SUPFAM" id="SSF54001">
    <property type="entry name" value="Cysteine proteinases"/>
    <property type="match status" value="1"/>
</dbReference>
<gene>
    <name evidence="6" type="ORF">Mesil_3603</name>
</gene>
<keyword evidence="4" id="KW-0788">Thiol protease</keyword>
<dbReference type="AlphaFoldDB" id="D7BJN7"/>
<feature type="domain" description="NlpC/P60" evidence="5">
    <location>
        <begin position="25"/>
        <end position="147"/>
    </location>
</feature>
<keyword evidence="3" id="KW-0378">Hydrolase</keyword>
<dbReference type="HOGENOM" id="CLU_1617073_0_0_0"/>
<geneLocation type="plasmid" evidence="6 7">
    <name>pMESIL02</name>
</geneLocation>
<evidence type="ECO:0000313" key="7">
    <source>
        <dbReference type="Proteomes" id="UP000001916"/>
    </source>
</evidence>
<dbReference type="GO" id="GO:0006508">
    <property type="term" value="P:proteolysis"/>
    <property type="evidence" value="ECO:0007669"/>
    <property type="project" value="UniProtKB-KW"/>
</dbReference>
<dbReference type="RefSeq" id="WP_013159867.1">
    <property type="nucleotide sequence ID" value="NC_014214.1"/>
</dbReference>
<keyword evidence="7" id="KW-1185">Reference proteome</keyword>
<evidence type="ECO:0000256" key="4">
    <source>
        <dbReference type="ARBA" id="ARBA00022807"/>
    </source>
</evidence>
<keyword evidence="2" id="KW-0645">Protease</keyword>
<dbReference type="EMBL" id="CP002044">
    <property type="protein sequence ID" value="ADH65393.1"/>
    <property type="molecule type" value="Genomic_DNA"/>
</dbReference>
<name>D7BJN7_ALLS1</name>
<dbReference type="PANTHER" id="PTHR47053">
    <property type="entry name" value="MUREIN DD-ENDOPEPTIDASE MEPH-RELATED"/>
    <property type="match status" value="1"/>
</dbReference>
<protein>
    <submittedName>
        <fullName evidence="6">NLP/P60 protein</fullName>
    </submittedName>
</protein>
<dbReference type="InterPro" id="IPR051202">
    <property type="entry name" value="Peptidase_C40"/>
</dbReference>
<evidence type="ECO:0000256" key="3">
    <source>
        <dbReference type="ARBA" id="ARBA00022801"/>
    </source>
</evidence>
<dbReference type="KEGG" id="msv:Mesil_3603"/>
<keyword evidence="6" id="KW-0614">Plasmid</keyword>
<evidence type="ECO:0000259" key="5">
    <source>
        <dbReference type="PROSITE" id="PS51935"/>
    </source>
</evidence>
<dbReference type="Pfam" id="PF00877">
    <property type="entry name" value="NLPC_P60"/>
    <property type="match status" value="1"/>
</dbReference>
<dbReference type="PROSITE" id="PS51935">
    <property type="entry name" value="NLPC_P60"/>
    <property type="match status" value="1"/>
</dbReference>
<dbReference type="InterPro" id="IPR038765">
    <property type="entry name" value="Papain-like_cys_pep_sf"/>
</dbReference>
<reference evidence="6 7" key="1">
    <citation type="journal article" date="2010" name="Stand. Genomic Sci.">
        <title>Complete genome sequence of Meiothermus silvanus type strain (VI-R2).</title>
        <authorList>
            <person name="Sikorski J."/>
            <person name="Tindall B.J."/>
            <person name="Lowry S."/>
            <person name="Lucas S."/>
            <person name="Nolan M."/>
            <person name="Copeland A."/>
            <person name="Glavina Del Rio T."/>
            <person name="Tice H."/>
            <person name="Cheng J.F."/>
            <person name="Han C."/>
            <person name="Pitluck S."/>
            <person name="Liolios K."/>
            <person name="Ivanova N."/>
            <person name="Mavromatis K."/>
            <person name="Mikhailova N."/>
            <person name="Pati A."/>
            <person name="Goodwin L."/>
            <person name="Chen A."/>
            <person name="Palaniappan K."/>
            <person name="Land M."/>
            <person name="Hauser L."/>
            <person name="Chang Y.J."/>
            <person name="Jeffries C.D."/>
            <person name="Rohde M."/>
            <person name="Goker M."/>
            <person name="Woyke T."/>
            <person name="Bristow J."/>
            <person name="Eisen J.A."/>
            <person name="Markowitz V."/>
            <person name="Hugenholtz P."/>
            <person name="Kyrpides N.C."/>
            <person name="Klenk H.P."/>
            <person name="Lapidus A."/>
        </authorList>
    </citation>
    <scope>NUCLEOTIDE SEQUENCE [LARGE SCALE GENOMIC DNA]</scope>
    <source>
        <strain evidence="7">ATCC 700542 / DSM 9946 / VI-R2</strain>
        <plasmid evidence="7">Plasmid pMESIL02</plasmid>
    </source>
</reference>
<dbReference type="InterPro" id="IPR000064">
    <property type="entry name" value="NLP_P60_dom"/>
</dbReference>
<organism evidence="6 7">
    <name type="scientific">Allomeiothermus silvanus (strain ATCC 700542 / DSM 9946 / NBRC 106475 / NCIMB 13440 / VI-R2)</name>
    <name type="common">Thermus silvanus</name>
    <dbReference type="NCBI Taxonomy" id="526227"/>
    <lineage>
        <taxon>Bacteria</taxon>
        <taxon>Thermotogati</taxon>
        <taxon>Deinococcota</taxon>
        <taxon>Deinococci</taxon>
        <taxon>Thermales</taxon>
        <taxon>Thermaceae</taxon>
        <taxon>Allomeiothermus</taxon>
    </lineage>
</organism>
<dbReference type="Gene3D" id="3.90.1720.10">
    <property type="entry name" value="endopeptidase domain like (from Nostoc punctiforme)"/>
    <property type="match status" value="1"/>
</dbReference>
<accession>D7BJN7</accession>
<dbReference type="Proteomes" id="UP000001916">
    <property type="component" value="Plasmid pMESIL02"/>
</dbReference>
<evidence type="ECO:0000256" key="2">
    <source>
        <dbReference type="ARBA" id="ARBA00022670"/>
    </source>
</evidence>
<comment type="similarity">
    <text evidence="1">Belongs to the peptidase C40 family.</text>
</comment>
<dbReference type="MEROPS" id="C40.004"/>
<evidence type="ECO:0000256" key="1">
    <source>
        <dbReference type="ARBA" id="ARBA00007074"/>
    </source>
</evidence>
<proteinExistence type="inferred from homology"/>
<dbReference type="GO" id="GO:0008234">
    <property type="term" value="F:cysteine-type peptidase activity"/>
    <property type="evidence" value="ECO:0007669"/>
    <property type="project" value="UniProtKB-KW"/>
</dbReference>
<evidence type="ECO:0000313" key="6">
    <source>
        <dbReference type="EMBL" id="ADH65393.1"/>
    </source>
</evidence>